<keyword evidence="4" id="KW-0548">Nucleotidyltransferase</keyword>
<evidence type="ECO:0000313" key="12">
    <source>
        <dbReference type="EMBL" id="KAI2647302.1"/>
    </source>
</evidence>
<evidence type="ECO:0000256" key="1">
    <source>
        <dbReference type="ARBA" id="ARBA00010879"/>
    </source>
</evidence>
<dbReference type="InterPro" id="IPR038269">
    <property type="entry name" value="SCAN_sf"/>
</dbReference>
<dbReference type="SUPFAM" id="SSF53098">
    <property type="entry name" value="Ribonuclease H-like"/>
    <property type="match status" value="1"/>
</dbReference>
<dbReference type="InterPro" id="IPR001584">
    <property type="entry name" value="Integrase_cat-core"/>
</dbReference>
<keyword evidence="13" id="KW-1185">Reference proteome</keyword>
<dbReference type="Proteomes" id="UP000830375">
    <property type="component" value="Unassembled WGS sequence"/>
</dbReference>
<protein>
    <recommendedName>
        <fullName evidence="9">Gypsy retrotransposon integrase-like protein 1</fullName>
        <ecNumber evidence="2">3.1.26.4</ecNumber>
    </recommendedName>
</protein>
<dbReference type="CDD" id="cd09274">
    <property type="entry name" value="RNase_HI_RT_Ty3"/>
    <property type="match status" value="1"/>
</dbReference>
<keyword evidence="6" id="KW-0255">Endonuclease</keyword>
<comment type="similarity">
    <text evidence="1">Belongs to the beta type-B retroviral polymerase family. HERV class-II K(HML-2) pol subfamily.</text>
</comment>
<evidence type="ECO:0000256" key="7">
    <source>
        <dbReference type="ARBA" id="ARBA00022801"/>
    </source>
</evidence>
<evidence type="ECO:0000259" key="11">
    <source>
        <dbReference type="PROSITE" id="PS50994"/>
    </source>
</evidence>
<gene>
    <name evidence="12" type="ORF">H4Q32_030414</name>
</gene>
<evidence type="ECO:0000256" key="4">
    <source>
        <dbReference type="ARBA" id="ARBA00022695"/>
    </source>
</evidence>
<dbReference type="Gene3D" id="1.10.340.70">
    <property type="match status" value="1"/>
</dbReference>
<dbReference type="Gene3D" id="1.10.4020.10">
    <property type="entry name" value="DNA breaking-rejoining enzymes"/>
    <property type="match status" value="1"/>
</dbReference>
<dbReference type="InterPro" id="IPR036397">
    <property type="entry name" value="RNaseH_sf"/>
</dbReference>
<dbReference type="InterPro" id="IPR012337">
    <property type="entry name" value="RNaseH-like_sf"/>
</dbReference>
<dbReference type="Gene3D" id="3.30.420.10">
    <property type="entry name" value="Ribonuclease H-like superfamily/Ribonuclease H"/>
    <property type="match status" value="1"/>
</dbReference>
<evidence type="ECO:0000256" key="6">
    <source>
        <dbReference type="ARBA" id="ARBA00022759"/>
    </source>
</evidence>
<evidence type="ECO:0000256" key="3">
    <source>
        <dbReference type="ARBA" id="ARBA00022679"/>
    </source>
</evidence>
<proteinExistence type="inferred from homology"/>
<dbReference type="Pfam" id="PF17917">
    <property type="entry name" value="RT_RNaseH"/>
    <property type="match status" value="1"/>
</dbReference>
<dbReference type="CDD" id="cd01647">
    <property type="entry name" value="RT_LTR"/>
    <property type="match status" value="1"/>
</dbReference>
<dbReference type="PROSITE" id="PS50878">
    <property type="entry name" value="RT_POL"/>
    <property type="match status" value="1"/>
</dbReference>
<dbReference type="Pfam" id="PF17921">
    <property type="entry name" value="Integrase_H2C2"/>
    <property type="match status" value="1"/>
</dbReference>
<dbReference type="EMBL" id="JACTAM010000444">
    <property type="protein sequence ID" value="KAI2647302.1"/>
    <property type="molecule type" value="Genomic_DNA"/>
</dbReference>
<keyword evidence="5" id="KW-0540">Nuclease</keyword>
<dbReference type="PANTHER" id="PTHR37984:SF5">
    <property type="entry name" value="PROTEIN NYNRIN-LIKE"/>
    <property type="match status" value="1"/>
</dbReference>
<dbReference type="InterPro" id="IPR054465">
    <property type="entry name" value="Integrase_p58-like_C"/>
</dbReference>
<dbReference type="InterPro" id="IPR041373">
    <property type="entry name" value="RT_RNaseH"/>
</dbReference>
<feature type="domain" description="Reverse transcriptase" evidence="10">
    <location>
        <begin position="1229"/>
        <end position="1406"/>
    </location>
</feature>
<keyword evidence="7" id="KW-0378">Hydrolase</keyword>
<dbReference type="InterPro" id="IPR000477">
    <property type="entry name" value="RT_dom"/>
</dbReference>
<accession>A0ABQ8L9B4</accession>
<sequence length="1621" mass="180611">MATFDLNQFIDQPSVEGLEVCRKNDLVLIAQHYEISISKTQRKAEIKACLMSALIDKGVFSAMEAVSTPAAELAVDFAESSSSRGPVGDQVTPVTVPGGEVGPPFSMPKFEPVSLSSEASPEFRTDWRLKLRLARLQLETQDRAQARQDDLKHQIEMYRIDADTKVRLKQLELQAARDPPKQSILKTSANLNGGSEIVVGPSNLGIASSNSVLAGNESESVTVPLTHFDVAKNIALVPVFREKEIEAYFQAFERIASALKWPNEVWALMLQCKLTGKAQEVCASLSLEESVQYEAVKIAILRAYELVPEHYRQRFRNTKKLASQTYVEFVREKGILFDRWIKACKVTDFNSLRELMLIEEFKNCVTERTALYLNEQKVNTVQQAAVLADEYTLLHKTVFKRVSDNDVPLDNESFSDHKTKWVPSTLKSRKECSYCHKIGHVKAECRCLKRKQERQESLSVQARGSVLVQTLPSPFTIPAPDLCFQPFVFDGCVSLTNGNNGRKPVRILRDTGGSQSFILASTLDFCKNSACETSTIVQGIEMGYVTVPLHRVWVTSELASGCFEVAVRPSLPVKGVDFIMGNDIAGGKVLPAVQVTNLPVAEMQPDAFVETLPDVFSSSAVTTRAQAKCDSQEHCLNDSIFSDILGNEFSPESADAATSNPHPSVSFNLVTDVSISRKALIDAQKSDPTLEKCRVSAEKGSLTPCNHNFYWKDSVLMRKWGRTLSTEQADEWDVVHQIVVPSKFRQSVLNLAHDHPWSGHLGINKTYNRVLQYFFWPGLRTDVAKYCKTCHVCQMGGKPNQVVPPAPLCPIPAVGEPFERVLVDCVGPLPRAKSGCQYLLTIMCVSTRFPEAIPLRNITAKSVTKALTKFFTTFGLPRTVQTDQGSNFMSRVFRSSLKALGVSHVVSSAQHPESQGALERWHQTLKSVLRKYCIETGNEWDDGVPFVLFAVREARQDSLGFSPSELVFGHNVRGPLKMLKEELLCTSPSEKTNVIDLVSRIRERARKACTFAKEALSLSQMKMKRCYDQKAVVRNFLPGEKVLVLIPAPGSAFTARFSGPYVIQSKVGETGYIIHTPERRRKTRLCHVNMLKRYVSRDVMDEGETTNVSVCDLATEARERVSLLTHILPTQDSDDGLNVSMEVLSGGCLKNSEALLTLPSQLSYLSTEQQQDIQKLLKSFPNLFNDVPPGTSVITHDINVGSTLPIKQHAYRCPVSKREAMKHEVTYLLENGFAVPSSSPWSSPCVLVPKADGSFRFCTDFRKVNSVTVPDAFPLPRIDDCIDSLGTAKYITKLDLLKGYWQVPLTERASEISAFVTPDSFLQYTRMAFGLRNAPATFQRLMSLVLGDVPNCNIYLDDVVIFSSTWDEHLLSLYEVFRRLSAASLTLNLKKCEFAKASVTYLGKQVGNGQVRPLDAKIAAVLEYPIPTTRRELRRFLGMVGYYRCFCKNFSSVVAPLTRLCSPKVDFNWTNDCHQAFLSAKSLLCSAPVLSAPEVSCAFQLEVDASAVGGGAVLLQEGADGLLHPVSYFSVKFNRHQLNYSTIEKETLSLLLALRHFDVYVGGSMFPVTVYTDHNPLVFLSKMYNHNQRLMRWALMVQPYNLKIQHKKGSENVVADALSRC</sequence>
<evidence type="ECO:0000256" key="2">
    <source>
        <dbReference type="ARBA" id="ARBA00012180"/>
    </source>
</evidence>
<evidence type="ECO:0000256" key="8">
    <source>
        <dbReference type="ARBA" id="ARBA00022918"/>
    </source>
</evidence>
<dbReference type="Pfam" id="PF02023">
    <property type="entry name" value="SCAN"/>
    <property type="match status" value="1"/>
</dbReference>
<evidence type="ECO:0000256" key="5">
    <source>
        <dbReference type="ARBA" id="ARBA00022722"/>
    </source>
</evidence>
<dbReference type="EC" id="3.1.26.4" evidence="2"/>
<evidence type="ECO:0000256" key="9">
    <source>
        <dbReference type="ARBA" id="ARBA00039658"/>
    </source>
</evidence>
<dbReference type="Gene3D" id="3.30.70.270">
    <property type="match status" value="2"/>
</dbReference>
<dbReference type="InterPro" id="IPR043502">
    <property type="entry name" value="DNA/RNA_pol_sf"/>
</dbReference>
<dbReference type="Pfam" id="PF22938">
    <property type="entry name" value="Integrase_p58_C"/>
    <property type="match status" value="1"/>
</dbReference>
<dbReference type="PANTHER" id="PTHR37984">
    <property type="entry name" value="PROTEIN CBG26694"/>
    <property type="match status" value="1"/>
</dbReference>
<dbReference type="InterPro" id="IPR003309">
    <property type="entry name" value="SCAN_dom"/>
</dbReference>
<dbReference type="InterPro" id="IPR041588">
    <property type="entry name" value="Integrase_H2C2"/>
</dbReference>
<evidence type="ECO:0000313" key="13">
    <source>
        <dbReference type="Proteomes" id="UP000830375"/>
    </source>
</evidence>
<feature type="domain" description="Integrase catalytic" evidence="11">
    <location>
        <begin position="813"/>
        <end position="971"/>
    </location>
</feature>
<dbReference type="InterPro" id="IPR050951">
    <property type="entry name" value="Retrovirus_Pol_polyprotein"/>
</dbReference>
<dbReference type="SUPFAM" id="SSF47353">
    <property type="entry name" value="Retrovirus capsid dimerization domain-like"/>
    <property type="match status" value="1"/>
</dbReference>
<dbReference type="Gene3D" id="3.10.10.10">
    <property type="entry name" value="HIV Type 1 Reverse Transcriptase, subunit A, domain 1"/>
    <property type="match status" value="1"/>
</dbReference>
<evidence type="ECO:0000259" key="10">
    <source>
        <dbReference type="PROSITE" id="PS50878"/>
    </source>
</evidence>
<dbReference type="Pfam" id="PF00665">
    <property type="entry name" value="rve"/>
    <property type="match status" value="1"/>
</dbReference>
<name>A0ABQ8L9B4_LABRO</name>
<reference evidence="12 13" key="1">
    <citation type="submission" date="2022-01" db="EMBL/GenBank/DDBJ databases">
        <title>A high-quality chromosome-level genome assembly of rohu carp, Labeo rohita.</title>
        <authorList>
            <person name="Arick M.A. II"/>
            <person name="Hsu C.-Y."/>
            <person name="Magbanua Z."/>
            <person name="Pechanova O."/>
            <person name="Grover C."/>
            <person name="Miller E."/>
            <person name="Thrash A."/>
            <person name="Ezzel L."/>
            <person name="Alam S."/>
            <person name="Benzie J."/>
            <person name="Hamilton M."/>
            <person name="Karsi A."/>
            <person name="Lawrence M.L."/>
            <person name="Peterson D.G."/>
        </authorList>
    </citation>
    <scope>NUCLEOTIDE SEQUENCE [LARGE SCALE GENOMIC DNA]</scope>
    <source>
        <strain evidence="13">BAU-BD-2019</strain>
        <tissue evidence="12">Blood</tissue>
    </source>
</reference>
<keyword evidence="3" id="KW-0808">Transferase</keyword>
<dbReference type="PROSITE" id="PS50994">
    <property type="entry name" value="INTEGRASE"/>
    <property type="match status" value="1"/>
</dbReference>
<dbReference type="Pfam" id="PF00078">
    <property type="entry name" value="RVT_1"/>
    <property type="match status" value="1"/>
</dbReference>
<keyword evidence="8" id="KW-0695">RNA-directed DNA polymerase</keyword>
<dbReference type="InterPro" id="IPR043128">
    <property type="entry name" value="Rev_trsase/Diguanyl_cyclase"/>
</dbReference>
<dbReference type="SUPFAM" id="SSF56672">
    <property type="entry name" value="DNA/RNA polymerases"/>
    <property type="match status" value="1"/>
</dbReference>
<organism evidence="12 13">
    <name type="scientific">Labeo rohita</name>
    <name type="common">Indian major carp</name>
    <name type="synonym">Cyprinus rohita</name>
    <dbReference type="NCBI Taxonomy" id="84645"/>
    <lineage>
        <taxon>Eukaryota</taxon>
        <taxon>Metazoa</taxon>
        <taxon>Chordata</taxon>
        <taxon>Craniata</taxon>
        <taxon>Vertebrata</taxon>
        <taxon>Euteleostomi</taxon>
        <taxon>Actinopterygii</taxon>
        <taxon>Neopterygii</taxon>
        <taxon>Teleostei</taxon>
        <taxon>Ostariophysi</taxon>
        <taxon>Cypriniformes</taxon>
        <taxon>Cyprinidae</taxon>
        <taxon>Labeoninae</taxon>
        <taxon>Labeonini</taxon>
        <taxon>Labeo</taxon>
    </lineage>
</organism>
<comment type="caution">
    <text evidence="12">The sequence shown here is derived from an EMBL/GenBank/DDBJ whole genome shotgun (WGS) entry which is preliminary data.</text>
</comment>